<dbReference type="InterPro" id="IPR013783">
    <property type="entry name" value="Ig-like_fold"/>
</dbReference>
<sequence length="596" mass="67606">MEKVLNGMGAIVGPEGVTFRVWAPNANKVCLMGSFNDWDDTSLLLNQEGDGYWAVHVKNAQEGDEYKFIITNGEKVFYRNDPYAKKMNHSNGNGIIIDLYKDWEDHEFHTCSFNELVINEMHVGTFNRNGVENGQVGNLYTAVEKLDYLKDLGINAIELMPLMEFPGDNSWGYNPSQPFAVETSYGGPEGLKHFIFEAHIRGIAVIMDVVYNHFGPSETDLWQFDGWEENGLGGIYFYNDYRAKTPWGENRPDYGRKEVRVFLRDNAMMWLEAYQCDGLRLDATAIIRLINGYENTENVLLEEGFNFLRDLNTELREKFPQKILIAEDLKADPVVTAPLNSNGLGFHSQWGVGFVHSLRNVLTERSDEQRNLQSVVDSVFETFNNDVFQRIIFTESHDQVANGASRLPEEIQAGEADGEFAKKKSTLGAITLFTAPGIPMIFQGQEFLSFGKFDDVTPLDWEMIKNFNGINKMYRDLIRLRKAENGRSKGLTGSGTKILHYNEDNLVLVYARVHSAIPDQPVISILNFSHELIRGYRIAMEASGDWQVIFNSGWKGYDEDFSEVDLVVVKEQEGFDSKPFSILVDIPSYGGIILAR</sequence>
<dbReference type="InterPro" id="IPR004193">
    <property type="entry name" value="Glyco_hydro_13_N"/>
</dbReference>
<evidence type="ECO:0000256" key="2">
    <source>
        <dbReference type="ARBA" id="ARBA00002953"/>
    </source>
</evidence>
<evidence type="ECO:0000259" key="7">
    <source>
        <dbReference type="SMART" id="SM00642"/>
    </source>
</evidence>
<evidence type="ECO:0000313" key="9">
    <source>
        <dbReference type="Proteomes" id="UP001236663"/>
    </source>
</evidence>
<proteinExistence type="inferred from homology"/>
<organism evidence="8 9">
    <name type="scientific">Cyclobacterium jeungdonense</name>
    <dbReference type="NCBI Taxonomy" id="708087"/>
    <lineage>
        <taxon>Bacteria</taxon>
        <taxon>Pseudomonadati</taxon>
        <taxon>Bacteroidota</taxon>
        <taxon>Cytophagia</taxon>
        <taxon>Cytophagales</taxon>
        <taxon>Cyclobacteriaceae</taxon>
        <taxon>Cyclobacterium</taxon>
    </lineage>
</organism>
<comment type="similarity">
    <text evidence="3">Belongs to the glycosyl hydrolase 13 family. GlgB subfamily.</text>
</comment>
<evidence type="ECO:0000256" key="3">
    <source>
        <dbReference type="ARBA" id="ARBA00009000"/>
    </source>
</evidence>
<dbReference type="PANTHER" id="PTHR43651:SF11">
    <property type="entry name" value="MALTO-OLIGOSYLTREHALOSE TREHALOHYDROLASE"/>
    <property type="match status" value="1"/>
</dbReference>
<dbReference type="InterPro" id="IPR044143">
    <property type="entry name" value="GlgB_N_E_set_prok"/>
</dbReference>
<accession>A0ABT8CAZ1</accession>
<dbReference type="SUPFAM" id="SSF81296">
    <property type="entry name" value="E set domains"/>
    <property type="match status" value="1"/>
</dbReference>
<evidence type="ECO:0000256" key="4">
    <source>
        <dbReference type="ARBA" id="ARBA00012541"/>
    </source>
</evidence>
<keyword evidence="8" id="KW-0378">Hydrolase</keyword>
<comment type="caution">
    <text evidence="8">The sequence shown here is derived from an EMBL/GenBank/DDBJ whole genome shotgun (WGS) entry which is preliminary data.</text>
</comment>
<evidence type="ECO:0000256" key="5">
    <source>
        <dbReference type="ARBA" id="ARBA00022679"/>
    </source>
</evidence>
<comment type="catalytic activity">
    <reaction evidence="1">
        <text>Transfers a segment of a (1-&gt;4)-alpha-D-glucan chain to a primary hydroxy group in a similar glucan chain.</text>
        <dbReference type="EC" id="2.4.1.18"/>
    </reaction>
</comment>
<name>A0ABT8CAZ1_9BACT</name>
<dbReference type="SUPFAM" id="SSF51445">
    <property type="entry name" value="(Trans)glycosidases"/>
    <property type="match status" value="1"/>
</dbReference>
<dbReference type="Pfam" id="PF02922">
    <property type="entry name" value="CBM_48"/>
    <property type="match status" value="1"/>
</dbReference>
<dbReference type="InterPro" id="IPR006047">
    <property type="entry name" value="GH13_cat_dom"/>
</dbReference>
<dbReference type="CDD" id="cd11325">
    <property type="entry name" value="AmyAc_GTHase"/>
    <property type="match status" value="1"/>
</dbReference>
<dbReference type="Gene3D" id="2.60.40.1180">
    <property type="entry name" value="Golgi alpha-mannosidase II"/>
    <property type="match status" value="1"/>
</dbReference>
<dbReference type="EMBL" id="JAUFQS010000047">
    <property type="protein sequence ID" value="MDN3689978.1"/>
    <property type="molecule type" value="Genomic_DNA"/>
</dbReference>
<dbReference type="InterPro" id="IPR037439">
    <property type="entry name" value="Branching_enzy"/>
</dbReference>
<dbReference type="Gene3D" id="2.60.40.10">
    <property type="entry name" value="Immunoglobulins"/>
    <property type="match status" value="1"/>
</dbReference>
<reference evidence="9" key="1">
    <citation type="journal article" date="2019" name="Int. J. Syst. Evol. Microbiol.">
        <title>The Global Catalogue of Microorganisms (GCM) 10K type strain sequencing project: providing services to taxonomists for standard genome sequencing and annotation.</title>
        <authorList>
            <consortium name="The Broad Institute Genomics Platform"/>
            <consortium name="The Broad Institute Genome Sequencing Center for Infectious Disease"/>
            <person name="Wu L."/>
            <person name="Ma J."/>
        </authorList>
    </citation>
    <scope>NUCLEOTIDE SEQUENCE [LARGE SCALE GENOMIC DNA]</scope>
    <source>
        <strain evidence="9">CECT 7706</strain>
    </source>
</reference>
<dbReference type="Proteomes" id="UP001236663">
    <property type="component" value="Unassembled WGS sequence"/>
</dbReference>
<evidence type="ECO:0000256" key="1">
    <source>
        <dbReference type="ARBA" id="ARBA00000826"/>
    </source>
</evidence>
<keyword evidence="5" id="KW-0808">Transferase</keyword>
<dbReference type="GO" id="GO:0016787">
    <property type="term" value="F:hydrolase activity"/>
    <property type="evidence" value="ECO:0007669"/>
    <property type="project" value="UniProtKB-KW"/>
</dbReference>
<evidence type="ECO:0000313" key="8">
    <source>
        <dbReference type="EMBL" id="MDN3689978.1"/>
    </source>
</evidence>
<keyword evidence="6" id="KW-0119">Carbohydrate metabolism</keyword>
<dbReference type="Pfam" id="PF02806">
    <property type="entry name" value="Alpha-amylase_C"/>
    <property type="match status" value="1"/>
</dbReference>
<dbReference type="CDD" id="cd02855">
    <property type="entry name" value="E_set_GBE_prok_N"/>
    <property type="match status" value="1"/>
</dbReference>
<dbReference type="SMART" id="SM00642">
    <property type="entry name" value="Aamy"/>
    <property type="match status" value="1"/>
</dbReference>
<dbReference type="PIRSF" id="PIRSF000463">
    <property type="entry name" value="GlgB"/>
    <property type="match status" value="1"/>
</dbReference>
<dbReference type="PANTHER" id="PTHR43651">
    <property type="entry name" value="1,4-ALPHA-GLUCAN-BRANCHING ENZYME"/>
    <property type="match status" value="1"/>
</dbReference>
<dbReference type="SUPFAM" id="SSF51011">
    <property type="entry name" value="Glycosyl hydrolase domain"/>
    <property type="match status" value="1"/>
</dbReference>
<dbReference type="Gene3D" id="3.20.20.80">
    <property type="entry name" value="Glycosidases"/>
    <property type="match status" value="1"/>
</dbReference>
<evidence type="ECO:0000256" key="6">
    <source>
        <dbReference type="ARBA" id="ARBA00023277"/>
    </source>
</evidence>
<dbReference type="InterPro" id="IPR017853">
    <property type="entry name" value="GH"/>
</dbReference>
<keyword evidence="9" id="KW-1185">Reference proteome</keyword>
<dbReference type="RefSeq" id="WP_240459186.1">
    <property type="nucleotide sequence ID" value="NZ_JAUFQS010000047.1"/>
</dbReference>
<gene>
    <name evidence="8" type="ORF">QWZ15_19295</name>
</gene>
<dbReference type="EC" id="2.4.1.18" evidence="4"/>
<feature type="domain" description="Glycosyl hydrolase family 13 catalytic" evidence="7">
    <location>
        <begin position="120"/>
        <end position="481"/>
    </location>
</feature>
<comment type="function">
    <text evidence="2">Catalyzes the formation of the alpha-1,6-glucosidic linkages in glycogen by scission of a 1,4-alpha-linked oligosaccharide from growing alpha-1,4-glucan chains and the subsequent attachment of the oligosaccharide to the alpha-1,6 position.</text>
</comment>
<dbReference type="InterPro" id="IPR006048">
    <property type="entry name" value="A-amylase/branching_C"/>
</dbReference>
<dbReference type="InterPro" id="IPR014756">
    <property type="entry name" value="Ig_E-set"/>
</dbReference>
<dbReference type="InterPro" id="IPR013780">
    <property type="entry name" value="Glyco_hydro_b"/>
</dbReference>
<dbReference type="Pfam" id="PF00128">
    <property type="entry name" value="Alpha-amylase"/>
    <property type="match status" value="2"/>
</dbReference>
<protein>
    <recommendedName>
        <fullName evidence="4">1,4-alpha-glucan branching enzyme</fullName>
        <ecNumber evidence="4">2.4.1.18</ecNumber>
    </recommendedName>
</protein>